<feature type="domain" description="ABC transmembrane type-1" evidence="8">
    <location>
        <begin position="76"/>
        <end position="288"/>
    </location>
</feature>
<evidence type="ECO:0000256" key="5">
    <source>
        <dbReference type="ARBA" id="ARBA00022989"/>
    </source>
</evidence>
<dbReference type="InterPro" id="IPR000515">
    <property type="entry name" value="MetI-like"/>
</dbReference>
<protein>
    <submittedName>
        <fullName evidence="9">Sugar ABC transporter permease</fullName>
    </submittedName>
</protein>
<keyword evidence="5 7" id="KW-1133">Transmembrane helix</keyword>
<organism evidence="9 10">
    <name type="scientific">Aerophobetes bacterium</name>
    <dbReference type="NCBI Taxonomy" id="2030807"/>
    <lineage>
        <taxon>Bacteria</taxon>
        <taxon>Candidatus Aerophobota</taxon>
    </lineage>
</organism>
<evidence type="ECO:0000313" key="10">
    <source>
        <dbReference type="Proteomes" id="UP000316925"/>
    </source>
</evidence>
<dbReference type="PANTHER" id="PTHR43005">
    <property type="entry name" value="BLR7065 PROTEIN"/>
    <property type="match status" value="1"/>
</dbReference>
<evidence type="ECO:0000256" key="1">
    <source>
        <dbReference type="ARBA" id="ARBA00004651"/>
    </source>
</evidence>
<comment type="subcellular location">
    <subcellularLocation>
        <location evidence="1 7">Cell membrane</location>
        <topology evidence="1 7">Multi-pass membrane protein</topology>
    </subcellularLocation>
</comment>
<evidence type="ECO:0000256" key="4">
    <source>
        <dbReference type="ARBA" id="ARBA00022692"/>
    </source>
</evidence>
<sequence length="293" mass="32557">MGVRVYLTPTEENKLSWQYKFLLPALLVLLSIVAFPTFFLFYVSFHEWVLFKRGMPFIGFENFSRVLTSPQFLQSLKVSVMYTFSTTTLTFILGLGLALILNEQLKGRGIMRTLIALPLVIPPVVAGFAWKFALNREVGVIGAFILPAMGFMKSLLADPSLALGSIILADIWSKTSLMFLILLAGLQVVSPDLYEAARIDGASSWQLFRHITFPLIKPAVIIALIIRFIDAFNVFDAIFVMTSGGPGTATQTFPLLGWKIGFLYFNLGQAATLAIIMLIMTIGVSIFLIRRIT</sequence>
<evidence type="ECO:0000256" key="7">
    <source>
        <dbReference type="RuleBase" id="RU363032"/>
    </source>
</evidence>
<proteinExistence type="inferred from homology"/>
<dbReference type="Gene3D" id="1.10.3720.10">
    <property type="entry name" value="MetI-like"/>
    <property type="match status" value="1"/>
</dbReference>
<comment type="caution">
    <text evidence="9">The sequence shown here is derived from an EMBL/GenBank/DDBJ whole genome shotgun (WGS) entry which is preliminary data.</text>
</comment>
<feature type="transmembrane region" description="Helical" evidence="7">
    <location>
        <begin position="80"/>
        <end position="101"/>
    </location>
</feature>
<feature type="transmembrane region" description="Helical" evidence="7">
    <location>
        <begin position="207"/>
        <end position="226"/>
    </location>
</feature>
<dbReference type="InterPro" id="IPR035906">
    <property type="entry name" value="MetI-like_sf"/>
</dbReference>
<keyword evidence="3" id="KW-1003">Cell membrane</keyword>
<dbReference type="GO" id="GO:0005886">
    <property type="term" value="C:plasma membrane"/>
    <property type="evidence" value="ECO:0007669"/>
    <property type="project" value="UniProtKB-SubCell"/>
</dbReference>
<dbReference type="Proteomes" id="UP000316925">
    <property type="component" value="Unassembled WGS sequence"/>
</dbReference>
<dbReference type="GO" id="GO:0055085">
    <property type="term" value="P:transmembrane transport"/>
    <property type="evidence" value="ECO:0007669"/>
    <property type="project" value="InterPro"/>
</dbReference>
<feature type="transmembrane region" description="Helical" evidence="7">
    <location>
        <begin position="270"/>
        <end position="289"/>
    </location>
</feature>
<keyword evidence="4 7" id="KW-0812">Transmembrane</keyword>
<dbReference type="CDD" id="cd06261">
    <property type="entry name" value="TM_PBP2"/>
    <property type="match status" value="1"/>
</dbReference>
<gene>
    <name evidence="9" type="ORF">E3J33_01615</name>
</gene>
<dbReference type="AlphaFoldDB" id="A0A523YQ09"/>
<accession>A0A523YQ09</accession>
<dbReference type="EMBL" id="SOIJ01000094">
    <property type="protein sequence ID" value="TET93562.1"/>
    <property type="molecule type" value="Genomic_DNA"/>
</dbReference>
<feature type="transmembrane region" description="Helical" evidence="7">
    <location>
        <begin position="21"/>
        <end position="45"/>
    </location>
</feature>
<dbReference type="PANTHER" id="PTHR43005:SF1">
    <property type="entry name" value="SPERMIDINE_PUTRESCINE TRANSPORT SYSTEM PERMEASE PROTEIN"/>
    <property type="match status" value="1"/>
</dbReference>
<dbReference type="PROSITE" id="PS50928">
    <property type="entry name" value="ABC_TM1"/>
    <property type="match status" value="1"/>
</dbReference>
<evidence type="ECO:0000313" key="9">
    <source>
        <dbReference type="EMBL" id="TET93562.1"/>
    </source>
</evidence>
<comment type="similarity">
    <text evidence="7">Belongs to the binding-protein-dependent transport system permease family.</text>
</comment>
<evidence type="ECO:0000256" key="3">
    <source>
        <dbReference type="ARBA" id="ARBA00022475"/>
    </source>
</evidence>
<feature type="transmembrane region" description="Helical" evidence="7">
    <location>
        <begin position="113"/>
        <end position="132"/>
    </location>
</feature>
<dbReference type="SUPFAM" id="SSF161098">
    <property type="entry name" value="MetI-like"/>
    <property type="match status" value="1"/>
</dbReference>
<evidence type="ECO:0000256" key="6">
    <source>
        <dbReference type="ARBA" id="ARBA00023136"/>
    </source>
</evidence>
<keyword evidence="6 7" id="KW-0472">Membrane</keyword>
<feature type="transmembrane region" description="Helical" evidence="7">
    <location>
        <begin position="163"/>
        <end position="187"/>
    </location>
</feature>
<dbReference type="Pfam" id="PF00528">
    <property type="entry name" value="BPD_transp_1"/>
    <property type="match status" value="1"/>
</dbReference>
<evidence type="ECO:0000256" key="2">
    <source>
        <dbReference type="ARBA" id="ARBA00022448"/>
    </source>
</evidence>
<name>A0A523YQ09_UNCAE</name>
<reference evidence="9 10" key="1">
    <citation type="submission" date="2019-03" db="EMBL/GenBank/DDBJ databases">
        <title>Metabolic potential of uncultured bacteria and archaea associated with petroleum seepage in deep-sea sediments.</title>
        <authorList>
            <person name="Dong X."/>
            <person name="Hubert C."/>
        </authorList>
    </citation>
    <scope>NUCLEOTIDE SEQUENCE [LARGE SCALE GENOMIC DNA]</scope>
    <source>
        <strain evidence="9">E29_bin28</strain>
    </source>
</reference>
<evidence type="ECO:0000259" key="8">
    <source>
        <dbReference type="PROSITE" id="PS50928"/>
    </source>
</evidence>
<keyword evidence="2 7" id="KW-0813">Transport</keyword>